<organism evidence="1 2">
    <name type="scientific">Desulfonema limicola</name>
    <dbReference type="NCBI Taxonomy" id="45656"/>
    <lineage>
        <taxon>Bacteria</taxon>
        <taxon>Pseudomonadati</taxon>
        <taxon>Thermodesulfobacteriota</taxon>
        <taxon>Desulfobacteria</taxon>
        <taxon>Desulfobacterales</taxon>
        <taxon>Desulfococcaceae</taxon>
        <taxon>Desulfonema</taxon>
    </lineage>
</organism>
<dbReference type="EMBL" id="CP061799">
    <property type="protein sequence ID" value="QTA78547.1"/>
    <property type="molecule type" value="Genomic_DNA"/>
</dbReference>
<name>A0A975B4C0_9BACT</name>
<sequence length="47" mass="5662">MPVLLTKEDLLNLSEQLTKKPWRIWKIFKQLLFPNKLNRKPCRIAAK</sequence>
<accession>A0A975B4C0</accession>
<proteinExistence type="predicted"/>
<dbReference type="Proteomes" id="UP000663720">
    <property type="component" value="Chromosome"/>
</dbReference>
<evidence type="ECO:0000313" key="1">
    <source>
        <dbReference type="EMBL" id="QTA78547.1"/>
    </source>
</evidence>
<evidence type="ECO:0000313" key="2">
    <source>
        <dbReference type="Proteomes" id="UP000663720"/>
    </source>
</evidence>
<keyword evidence="2" id="KW-1185">Reference proteome</keyword>
<dbReference type="AlphaFoldDB" id="A0A975B4C0"/>
<protein>
    <submittedName>
        <fullName evidence="1">Uncharacterized protein</fullName>
    </submittedName>
</protein>
<dbReference type="KEGG" id="dli:dnl_07710"/>
<reference evidence="1" key="1">
    <citation type="journal article" date="2021" name="Microb. Physiol.">
        <title>Proteogenomic Insights into the Physiology of Marine, Sulfate-Reducing, Filamentous Desulfonema limicola and Desulfonema magnum.</title>
        <authorList>
            <person name="Schnaars V."/>
            <person name="Wohlbrand L."/>
            <person name="Scheve S."/>
            <person name="Hinrichs C."/>
            <person name="Reinhardt R."/>
            <person name="Rabus R."/>
        </authorList>
    </citation>
    <scope>NUCLEOTIDE SEQUENCE</scope>
    <source>
        <strain evidence="1">5ac10</strain>
    </source>
</reference>
<gene>
    <name evidence="1" type="ORF">dnl_07710</name>
</gene>